<gene>
    <name evidence="1" type="ORF">L211DRAFT_853490</name>
</gene>
<keyword evidence="2" id="KW-1185">Reference proteome</keyword>
<organism evidence="1 2">
    <name type="scientific">Terfezia boudieri ATCC MYA-4762</name>
    <dbReference type="NCBI Taxonomy" id="1051890"/>
    <lineage>
        <taxon>Eukaryota</taxon>
        <taxon>Fungi</taxon>
        <taxon>Dikarya</taxon>
        <taxon>Ascomycota</taxon>
        <taxon>Pezizomycotina</taxon>
        <taxon>Pezizomycetes</taxon>
        <taxon>Pezizales</taxon>
        <taxon>Pezizaceae</taxon>
        <taxon>Terfezia</taxon>
    </lineage>
</organism>
<dbReference type="STRING" id="1051890.A0A3N4L857"/>
<dbReference type="OrthoDB" id="10274856at2759"/>
<evidence type="ECO:0000313" key="2">
    <source>
        <dbReference type="Proteomes" id="UP000267821"/>
    </source>
</evidence>
<dbReference type="EMBL" id="ML121598">
    <property type="protein sequence ID" value="RPB19077.1"/>
    <property type="molecule type" value="Genomic_DNA"/>
</dbReference>
<dbReference type="InParanoid" id="A0A3N4L857"/>
<reference evidence="1 2" key="1">
    <citation type="journal article" date="2018" name="Nat. Ecol. Evol.">
        <title>Pezizomycetes genomes reveal the molecular basis of ectomycorrhizal truffle lifestyle.</title>
        <authorList>
            <person name="Murat C."/>
            <person name="Payen T."/>
            <person name="Noel B."/>
            <person name="Kuo A."/>
            <person name="Morin E."/>
            <person name="Chen J."/>
            <person name="Kohler A."/>
            <person name="Krizsan K."/>
            <person name="Balestrini R."/>
            <person name="Da Silva C."/>
            <person name="Montanini B."/>
            <person name="Hainaut M."/>
            <person name="Levati E."/>
            <person name="Barry K.W."/>
            <person name="Belfiori B."/>
            <person name="Cichocki N."/>
            <person name="Clum A."/>
            <person name="Dockter R.B."/>
            <person name="Fauchery L."/>
            <person name="Guy J."/>
            <person name="Iotti M."/>
            <person name="Le Tacon F."/>
            <person name="Lindquist E.A."/>
            <person name="Lipzen A."/>
            <person name="Malagnac F."/>
            <person name="Mello A."/>
            <person name="Molinier V."/>
            <person name="Miyauchi S."/>
            <person name="Poulain J."/>
            <person name="Riccioni C."/>
            <person name="Rubini A."/>
            <person name="Sitrit Y."/>
            <person name="Splivallo R."/>
            <person name="Traeger S."/>
            <person name="Wang M."/>
            <person name="Zifcakova L."/>
            <person name="Wipf D."/>
            <person name="Zambonelli A."/>
            <person name="Paolocci F."/>
            <person name="Nowrousian M."/>
            <person name="Ottonello S."/>
            <person name="Baldrian P."/>
            <person name="Spatafora J.W."/>
            <person name="Henrissat B."/>
            <person name="Nagy L.G."/>
            <person name="Aury J.M."/>
            <person name="Wincker P."/>
            <person name="Grigoriev I.V."/>
            <person name="Bonfante P."/>
            <person name="Martin F.M."/>
        </authorList>
    </citation>
    <scope>NUCLEOTIDE SEQUENCE [LARGE SCALE GENOMIC DNA]</scope>
    <source>
        <strain evidence="1 2">ATCC MYA-4762</strain>
    </source>
</reference>
<dbReference type="AlphaFoldDB" id="A0A3N4L857"/>
<dbReference type="SUPFAM" id="SSF50494">
    <property type="entry name" value="Trypsin-like serine proteases"/>
    <property type="match status" value="1"/>
</dbReference>
<sequence>MDTMDYSTQDRHTIPTLRWTTVPPDSSSAEFFRTSVDYLCQVLSHFRISAIELLALKSRSNENPRPVLVITLHPAESHREDELVTFAAQRRFTELVAVREVIIGIGLVERQRRKIRNGDSISAYTDHLSQGSLGGVISVGNKFYGTTCYHVVHPTKDAATEPEQLLLSSPSQRTIIESRLEAASALNEARSDLLNVQRQITEGSRQPDEATNFELEVSFCERRVQEALEETEIGTVSLSRNQITTRDWNGRNTSVDWTIFTIPSSRHVTIPNKIDLSGIGSPYPSGICRVLKIYDGSTIHTAGSGIVEPKVVYKDGVSSGATKGIIGHGLARVNFDGMGKFTDELFIISDRPFKAFSENGDSGSWLVGEDNDLYGFIIGGLVDRKNLAYRTYFTDIRLLWAEIQELTGEIPQLPQL</sequence>
<name>A0A3N4L857_9PEZI</name>
<proteinExistence type="predicted"/>
<evidence type="ECO:0000313" key="1">
    <source>
        <dbReference type="EMBL" id="RPB19077.1"/>
    </source>
</evidence>
<dbReference type="InterPro" id="IPR009003">
    <property type="entry name" value="Peptidase_S1_PA"/>
</dbReference>
<protein>
    <submittedName>
        <fullName evidence="1">Uncharacterized protein</fullName>
    </submittedName>
</protein>
<accession>A0A3N4L857</accession>
<dbReference type="Proteomes" id="UP000267821">
    <property type="component" value="Unassembled WGS sequence"/>
</dbReference>